<keyword evidence="1" id="KW-1133">Transmembrane helix</keyword>
<accession>A0A928Y683</accession>
<evidence type="ECO:0000313" key="2">
    <source>
        <dbReference type="EMBL" id="MBE7524859.1"/>
    </source>
</evidence>
<feature type="transmembrane region" description="Helical" evidence="1">
    <location>
        <begin position="100"/>
        <end position="120"/>
    </location>
</feature>
<keyword evidence="1" id="KW-0812">Transmembrane</keyword>
<sequence>MSIASFCSLMGLGTLFAWISWAIIVINTSPKDAGFAGLFMFYVTLGVALIGTITLLGTILRIYLLKRPVPGREIWTAFRHGILFAVVAIVSLSLSRSGTFQPWHIIIFIAVATLIEYFFLQFHRGR</sequence>
<evidence type="ECO:0000313" key="3">
    <source>
        <dbReference type="Proteomes" id="UP000710385"/>
    </source>
</evidence>
<organism evidence="2 3">
    <name type="scientific">candidate division WWE3 bacterium</name>
    <dbReference type="NCBI Taxonomy" id="2053526"/>
    <lineage>
        <taxon>Bacteria</taxon>
        <taxon>Katanobacteria</taxon>
    </lineage>
</organism>
<feature type="transmembrane region" description="Helical" evidence="1">
    <location>
        <begin position="76"/>
        <end position="94"/>
    </location>
</feature>
<dbReference type="EMBL" id="JABTTY010000001">
    <property type="protein sequence ID" value="MBE7524859.1"/>
    <property type="molecule type" value="Genomic_DNA"/>
</dbReference>
<name>A0A928Y683_UNCKA</name>
<reference evidence="2" key="1">
    <citation type="submission" date="2020-05" db="EMBL/GenBank/DDBJ databases">
        <title>High-Quality Genomes of Partial-Nitritation/Anammox System by Hierarchical Clustering Based Hybrid Assembly.</title>
        <authorList>
            <person name="Liu L."/>
            <person name="Wang Y."/>
            <person name="Che Y."/>
            <person name="Chen Y."/>
            <person name="Xia Y."/>
            <person name="Luo R."/>
            <person name="Cheng S.H."/>
            <person name="Zheng C."/>
            <person name="Zhang T."/>
        </authorList>
    </citation>
    <scope>NUCLEOTIDE SEQUENCE</scope>
    <source>
        <strain evidence="2">H1_PAT1</strain>
    </source>
</reference>
<keyword evidence="1" id="KW-0472">Membrane</keyword>
<gene>
    <name evidence="2" type="ORF">HS096_00455</name>
</gene>
<protein>
    <submittedName>
        <fullName evidence="2">Uncharacterized protein</fullName>
    </submittedName>
</protein>
<dbReference type="Proteomes" id="UP000710385">
    <property type="component" value="Unassembled WGS sequence"/>
</dbReference>
<feature type="transmembrane region" description="Helical" evidence="1">
    <location>
        <begin position="38"/>
        <end position="64"/>
    </location>
</feature>
<evidence type="ECO:0000256" key="1">
    <source>
        <dbReference type="SAM" id="Phobius"/>
    </source>
</evidence>
<comment type="caution">
    <text evidence="2">The sequence shown here is derived from an EMBL/GenBank/DDBJ whole genome shotgun (WGS) entry which is preliminary data.</text>
</comment>
<dbReference type="AlphaFoldDB" id="A0A928Y683"/>
<proteinExistence type="predicted"/>